<comment type="caution">
    <text evidence="5">The sequence shown here is derived from an EMBL/GenBank/DDBJ whole genome shotgun (WGS) entry which is preliminary data.</text>
</comment>
<dbReference type="Proteomes" id="UP001642484">
    <property type="component" value="Unassembled WGS sequence"/>
</dbReference>
<evidence type="ECO:0000313" key="6">
    <source>
        <dbReference type="Proteomes" id="UP001642484"/>
    </source>
</evidence>
<dbReference type="CDD" id="cd00590">
    <property type="entry name" value="RRM_SF"/>
    <property type="match status" value="1"/>
</dbReference>
<dbReference type="InterPro" id="IPR012677">
    <property type="entry name" value="Nucleotide-bd_a/b_plait_sf"/>
</dbReference>
<dbReference type="SUPFAM" id="SSF54928">
    <property type="entry name" value="RNA-binding domain, RBD"/>
    <property type="match status" value="1"/>
</dbReference>
<dbReference type="Pfam" id="PF03343">
    <property type="entry name" value="SART-1"/>
    <property type="match status" value="1"/>
</dbReference>
<keyword evidence="3" id="KW-0539">Nucleus</keyword>
<feature type="region of interest" description="Disordered" evidence="4">
    <location>
        <begin position="355"/>
        <end position="394"/>
    </location>
</feature>
<accession>A0ABP0R2K1</accession>
<comment type="subcellular location">
    <subcellularLocation>
        <location evidence="1">Nucleus</location>
    </subcellularLocation>
</comment>
<dbReference type="PANTHER" id="PTHR14152">
    <property type="entry name" value="SQUAMOUS CELL CARCINOMA ANTIGEN RECOGNISED BY CYTOTOXIC T LYMPHOCYTES"/>
    <property type="match status" value="1"/>
</dbReference>
<feature type="region of interest" description="Disordered" evidence="4">
    <location>
        <begin position="520"/>
        <end position="544"/>
    </location>
</feature>
<gene>
    <name evidence="5" type="ORF">CCMP2556_LOCUS45192</name>
</gene>
<dbReference type="InterPro" id="IPR035979">
    <property type="entry name" value="RBD_domain_sf"/>
</dbReference>
<protein>
    <recommendedName>
        <fullName evidence="7">RRM domain-containing protein</fullName>
    </recommendedName>
</protein>
<dbReference type="Gene3D" id="3.30.70.330">
    <property type="match status" value="1"/>
</dbReference>
<reference evidence="5 6" key="1">
    <citation type="submission" date="2024-02" db="EMBL/GenBank/DDBJ databases">
        <authorList>
            <person name="Chen Y."/>
            <person name="Shah S."/>
            <person name="Dougan E. K."/>
            <person name="Thang M."/>
            <person name="Chan C."/>
        </authorList>
    </citation>
    <scope>NUCLEOTIDE SEQUENCE [LARGE SCALE GENOMIC DNA]</scope>
</reference>
<comment type="similarity">
    <text evidence="2">Belongs to the SNU66/SART1 family.</text>
</comment>
<dbReference type="EMBL" id="CAXAMN010025373">
    <property type="protein sequence ID" value="CAK9094786.1"/>
    <property type="molecule type" value="Genomic_DNA"/>
</dbReference>
<name>A0ABP0R2K1_9DINO</name>
<sequence>MLGLGMLKAGGTFFFRFGWRGRGVQEEHWYREAIMRLLGLVLAYFDEVFPFKSEIYHQVQFLWNLLLQFVSARREHFMHTPISLGTRLSSAIQKIIICQAYEDLPECIETLAEFSTPENHQRIDELLDKVGRVRAIGLSSRSTVQAKESPEAQLVISPVPYHLTMQVLRQRMECFGKIAYIRRRSHAIGVGADALIQFAQPAHAACALEAVNDMKVLGPTVIARPAGRISPSNMAFVSSQAKAGKELSEAVQIPTERSVDRLSDWYRPNDGAARSCRAVGGIGQADTAFWRGKSAGVHRPADKKVDPSDKDKDKESKRKAAAAKSKRDHEEFCRPCRLGSCFLLTRQQLHVSECRTRGSDGSMQGAGVNVKKDDGKKRKDAPGADSSVPKMKVRHDSEAFKEGESVVMTLSDQRLIDKDGNLVETQDELSNTNLLDSDKAKKNEAIRSQVEYDPTKPNADILDKYDEPGAAPTGFMIGGVPTGVIDERDPEKRLAILTQMSENQTLDFGNKFQSDFYTSDEMAKFKKPTKKPKRKARSKAPALS</sequence>
<feature type="compositionally biased region" description="Basic residues" evidence="4">
    <location>
        <begin position="525"/>
        <end position="538"/>
    </location>
</feature>
<feature type="region of interest" description="Disordered" evidence="4">
    <location>
        <begin position="291"/>
        <end position="326"/>
    </location>
</feature>
<evidence type="ECO:0000256" key="4">
    <source>
        <dbReference type="SAM" id="MobiDB-lite"/>
    </source>
</evidence>
<evidence type="ECO:0000313" key="5">
    <source>
        <dbReference type="EMBL" id="CAK9094786.1"/>
    </source>
</evidence>
<dbReference type="PANTHER" id="PTHR14152:SF5">
    <property type="entry name" value="U4_U6.U5 TRI-SNRNP-ASSOCIATED PROTEIN 1"/>
    <property type="match status" value="1"/>
</dbReference>
<feature type="compositionally biased region" description="Basic and acidic residues" evidence="4">
    <location>
        <begin position="370"/>
        <end position="382"/>
    </location>
</feature>
<proteinExistence type="inferred from homology"/>
<feature type="compositionally biased region" description="Basic and acidic residues" evidence="4">
    <location>
        <begin position="299"/>
        <end position="318"/>
    </location>
</feature>
<keyword evidence="6" id="KW-1185">Reference proteome</keyword>
<evidence type="ECO:0008006" key="7">
    <source>
        <dbReference type="Google" id="ProtNLM"/>
    </source>
</evidence>
<evidence type="ECO:0000256" key="2">
    <source>
        <dbReference type="ARBA" id="ARBA00006076"/>
    </source>
</evidence>
<dbReference type="InterPro" id="IPR005011">
    <property type="entry name" value="SNU66/SART1"/>
</dbReference>
<evidence type="ECO:0000256" key="3">
    <source>
        <dbReference type="ARBA" id="ARBA00023242"/>
    </source>
</evidence>
<evidence type="ECO:0000256" key="1">
    <source>
        <dbReference type="ARBA" id="ARBA00004123"/>
    </source>
</evidence>
<organism evidence="5 6">
    <name type="scientific">Durusdinium trenchii</name>
    <dbReference type="NCBI Taxonomy" id="1381693"/>
    <lineage>
        <taxon>Eukaryota</taxon>
        <taxon>Sar</taxon>
        <taxon>Alveolata</taxon>
        <taxon>Dinophyceae</taxon>
        <taxon>Suessiales</taxon>
        <taxon>Symbiodiniaceae</taxon>
        <taxon>Durusdinium</taxon>
    </lineage>
</organism>